<feature type="compositionally biased region" description="Polar residues" evidence="4">
    <location>
        <begin position="377"/>
        <end position="386"/>
    </location>
</feature>
<feature type="compositionally biased region" description="Polar residues" evidence="4">
    <location>
        <begin position="447"/>
        <end position="461"/>
    </location>
</feature>
<dbReference type="Proteomes" id="UP000011083">
    <property type="component" value="Unassembled WGS sequence"/>
</dbReference>
<gene>
    <name evidence="8" type="ORF">ACA1_067810</name>
</gene>
<feature type="compositionally biased region" description="Basic and acidic residues" evidence="4">
    <location>
        <begin position="487"/>
        <end position="497"/>
    </location>
</feature>
<dbReference type="RefSeq" id="XP_004352725.1">
    <property type="nucleotide sequence ID" value="XM_004352673.1"/>
</dbReference>
<feature type="region of interest" description="Disordered" evidence="4">
    <location>
        <begin position="1"/>
        <end position="237"/>
    </location>
</feature>
<dbReference type="OrthoDB" id="47328at2759"/>
<dbReference type="InterPro" id="IPR027007">
    <property type="entry name" value="C2_DOCK-type_domain"/>
</dbReference>
<feature type="region of interest" description="Disordered" evidence="4">
    <location>
        <begin position="376"/>
        <end position="503"/>
    </location>
</feature>
<dbReference type="PROSITE" id="PS51651">
    <property type="entry name" value="DOCKER"/>
    <property type="match status" value="1"/>
</dbReference>
<dbReference type="InterPro" id="IPR000008">
    <property type="entry name" value="C2_dom"/>
</dbReference>
<dbReference type="Gene3D" id="2.60.40.150">
    <property type="entry name" value="C2 domain"/>
    <property type="match status" value="1"/>
</dbReference>
<name>L8HD90_ACACF</name>
<dbReference type="SUPFAM" id="SSF48371">
    <property type="entry name" value="ARM repeat"/>
    <property type="match status" value="1"/>
</dbReference>
<evidence type="ECO:0000256" key="2">
    <source>
        <dbReference type="ARBA" id="ARBA00022658"/>
    </source>
</evidence>
<dbReference type="GO" id="GO:0005085">
    <property type="term" value="F:guanyl-nucleotide exchange factor activity"/>
    <property type="evidence" value="ECO:0007669"/>
    <property type="project" value="UniProtKB-KW"/>
</dbReference>
<evidence type="ECO:0000256" key="4">
    <source>
        <dbReference type="SAM" id="MobiDB-lite"/>
    </source>
</evidence>
<feature type="region of interest" description="Disordered" evidence="4">
    <location>
        <begin position="542"/>
        <end position="561"/>
    </location>
</feature>
<dbReference type="PROSITE" id="PS51650">
    <property type="entry name" value="C2_DOCK"/>
    <property type="match status" value="1"/>
</dbReference>
<feature type="region of interest" description="Disordered" evidence="4">
    <location>
        <begin position="295"/>
        <end position="315"/>
    </location>
</feature>
<feature type="compositionally biased region" description="Polar residues" evidence="4">
    <location>
        <begin position="472"/>
        <end position="483"/>
    </location>
</feature>
<dbReference type="InterPro" id="IPR021816">
    <property type="entry name" value="DOCK_C/D_N"/>
</dbReference>
<dbReference type="Gene3D" id="1.25.40.410">
    <property type="match status" value="1"/>
</dbReference>
<dbReference type="Pfam" id="PF06920">
    <property type="entry name" value="DHR-2_Lobe_A"/>
    <property type="match status" value="1"/>
</dbReference>
<dbReference type="PROSITE" id="PS50004">
    <property type="entry name" value="C2"/>
    <property type="match status" value="1"/>
</dbReference>
<evidence type="ECO:0000313" key="8">
    <source>
        <dbReference type="EMBL" id="ELR23197.1"/>
    </source>
</evidence>
<dbReference type="KEGG" id="acan:ACA1_067810"/>
<feature type="compositionally biased region" description="Polar residues" evidence="4">
    <location>
        <begin position="542"/>
        <end position="555"/>
    </location>
</feature>
<evidence type="ECO:0008006" key="10">
    <source>
        <dbReference type="Google" id="ProtNLM"/>
    </source>
</evidence>
<dbReference type="VEuPathDB" id="AmoebaDB:ACA1_067810"/>
<dbReference type="OMA" id="RACNTPP"/>
<comment type="similarity">
    <text evidence="3">Belongs to the DOCK family.</text>
</comment>
<proteinExistence type="inferred from homology"/>
<feature type="domain" description="C2" evidence="5">
    <location>
        <begin position="851"/>
        <end position="973"/>
    </location>
</feature>
<dbReference type="InterPro" id="IPR026791">
    <property type="entry name" value="DOCK"/>
</dbReference>
<evidence type="ECO:0000259" key="7">
    <source>
        <dbReference type="PROSITE" id="PS51651"/>
    </source>
</evidence>
<evidence type="ECO:0000256" key="1">
    <source>
        <dbReference type="ARBA" id="ARBA00022553"/>
    </source>
</evidence>
<evidence type="ECO:0000313" key="9">
    <source>
        <dbReference type="Proteomes" id="UP000011083"/>
    </source>
</evidence>
<dbReference type="PANTHER" id="PTHR23317">
    <property type="entry name" value="DEDICATOR OF CYTOKINESIS DOCK"/>
    <property type="match status" value="1"/>
</dbReference>
<feature type="compositionally biased region" description="Basic residues" evidence="4">
    <location>
        <begin position="32"/>
        <end position="41"/>
    </location>
</feature>
<dbReference type="GeneID" id="14924171"/>
<reference evidence="8 9" key="1">
    <citation type="journal article" date="2013" name="Genome Biol.">
        <title>Genome of Acanthamoeba castellanii highlights extensive lateral gene transfer and early evolution of tyrosine kinase signaling.</title>
        <authorList>
            <person name="Clarke M."/>
            <person name="Lohan A.J."/>
            <person name="Liu B."/>
            <person name="Lagkouvardos I."/>
            <person name="Roy S."/>
            <person name="Zafar N."/>
            <person name="Bertelli C."/>
            <person name="Schilde C."/>
            <person name="Kianianmomeni A."/>
            <person name="Burglin T.R."/>
            <person name="Frech C."/>
            <person name="Turcotte B."/>
            <person name="Kopec K.O."/>
            <person name="Synnott J.M."/>
            <person name="Choo C."/>
            <person name="Paponov I."/>
            <person name="Finkler A."/>
            <person name="Soon Heng Tan C."/>
            <person name="Hutchins A.P."/>
            <person name="Weinmeier T."/>
            <person name="Rattei T."/>
            <person name="Chu J.S."/>
            <person name="Gimenez G."/>
            <person name="Irimia M."/>
            <person name="Rigden D.J."/>
            <person name="Fitzpatrick D.A."/>
            <person name="Lorenzo-Morales J."/>
            <person name="Bateman A."/>
            <person name="Chiu C.H."/>
            <person name="Tang P."/>
            <person name="Hegemann P."/>
            <person name="Fromm H."/>
            <person name="Raoult D."/>
            <person name="Greub G."/>
            <person name="Miranda-Saavedra D."/>
            <person name="Chen N."/>
            <person name="Nash P."/>
            <person name="Ginger M.L."/>
            <person name="Horn M."/>
            <person name="Schaap P."/>
            <person name="Caler L."/>
            <person name="Loftus B."/>
        </authorList>
    </citation>
    <scope>NUCLEOTIDE SEQUENCE [LARGE SCALE GENOMIC DNA]</scope>
    <source>
        <strain evidence="8 9">Neff</strain>
    </source>
</reference>
<dbReference type="InterPro" id="IPR016024">
    <property type="entry name" value="ARM-type_fold"/>
</dbReference>
<dbReference type="Pfam" id="PF11878">
    <property type="entry name" value="DOCK_C-D_N"/>
    <property type="match status" value="1"/>
</dbReference>
<keyword evidence="2" id="KW-0344">Guanine-nucleotide releasing factor</keyword>
<dbReference type="InterPro" id="IPR046769">
    <property type="entry name" value="DOCKER_Lobe_A"/>
</dbReference>
<evidence type="ECO:0000256" key="3">
    <source>
        <dbReference type="PROSITE-ProRule" id="PRU00983"/>
    </source>
</evidence>
<protein>
    <recommendedName>
        <fullName evidence="10">C2 DOCK-type domain-containing protein</fullName>
    </recommendedName>
</protein>
<dbReference type="InterPro" id="IPR043161">
    <property type="entry name" value="DOCK_C_lobe_A"/>
</dbReference>
<dbReference type="InterPro" id="IPR035892">
    <property type="entry name" value="C2_domain_sf"/>
</dbReference>
<dbReference type="PANTHER" id="PTHR23317:SF109">
    <property type="entry name" value="DOCK FAMILY PROTEIN"/>
    <property type="match status" value="1"/>
</dbReference>
<evidence type="ECO:0000259" key="5">
    <source>
        <dbReference type="PROSITE" id="PS50004"/>
    </source>
</evidence>
<evidence type="ECO:0000259" key="6">
    <source>
        <dbReference type="PROSITE" id="PS51650"/>
    </source>
</evidence>
<feature type="domain" description="DOCKER" evidence="7">
    <location>
        <begin position="1664"/>
        <end position="1872"/>
    </location>
</feature>
<feature type="compositionally biased region" description="Low complexity" evidence="4">
    <location>
        <begin position="204"/>
        <end position="213"/>
    </location>
</feature>
<dbReference type="Pfam" id="PF14429">
    <property type="entry name" value="DOCK-C2"/>
    <property type="match status" value="1"/>
</dbReference>
<keyword evidence="1" id="KW-0597">Phosphoprotein</keyword>
<feature type="domain" description="C2 DOCK-type" evidence="6">
    <location>
        <begin position="847"/>
        <end position="1035"/>
    </location>
</feature>
<dbReference type="GO" id="GO:0007264">
    <property type="term" value="P:small GTPase-mediated signal transduction"/>
    <property type="evidence" value="ECO:0007669"/>
    <property type="project" value="InterPro"/>
</dbReference>
<dbReference type="CDD" id="cd08679">
    <property type="entry name" value="C2_DOCK180_related"/>
    <property type="match status" value="1"/>
</dbReference>
<organism evidence="8 9">
    <name type="scientific">Acanthamoeba castellanii (strain ATCC 30010 / Neff)</name>
    <dbReference type="NCBI Taxonomy" id="1257118"/>
    <lineage>
        <taxon>Eukaryota</taxon>
        <taxon>Amoebozoa</taxon>
        <taxon>Discosea</taxon>
        <taxon>Longamoebia</taxon>
        <taxon>Centramoebida</taxon>
        <taxon>Acanthamoebidae</taxon>
        <taxon>Acanthamoeba</taxon>
    </lineage>
</organism>
<feature type="compositionally biased region" description="Basic and acidic residues" evidence="4">
    <location>
        <begin position="139"/>
        <end position="149"/>
    </location>
</feature>
<sequence length="1872" mass="208070">METKAEEGTTPPSHSTGPSDEGGEEVKEKRTNSKRIHRRTKSSGALVSAKLSKDGNEGGDAAATAGGGGGGAPSSASSETVATDIKKEKKREKVKKLLSGATRSLDKDSGSSSSSSGGEAKKKKKSGSVRVARVTPSTTKDKLKEAAERRKSHIPFAAADPKSPRGGGGGEEVRFDGNASVVSLTQELEEEWEGARYSGREAATRAAAASGGESEADSDDLAGGEAAATPEVTTEYDYTPVMSPRVRQTSLEDVGESKVLGKWDDFEMQHLEYVEASASLDPAVREALLSPDQPIRVKKKRRQERTLAPSVPEDLLKSQTENAPWLNACLSTFTKDWMVIKQDTTSDTETNITTACGMWHIRWDALKQRSRRGALLTNASSTSSPNLKKAAKAKVRRTDQPAPNMNVRLNPLLRAAADSAPSTPKGNIIPSPPPPPISATDGGASASAPNSARETGSNQGSGAFPVSAETAGAQSPLSGSGPTALSPKERRATRSFERAATSSGEVPLLREEYKFHIEEDICNKPFDKAVLQQNKDTLYNSNSDLFSSNDQQQGPSKAAVVSRPFPPTISTRLLIHFKELKFQLFELQEPLFCTAALYDTATRTRISESFHFDYNGQLELGVPLSAQNDIETQARKAVFKIYHPTPAIYLVIRIEKMFCGNDLDKEIGYYLKAKYAKAKDAGKLKEEIEQFVKHNKSAFKHKPYPVQPFAWAAAPVFTESYTLRTDAYNTMKIDYIVPIAKHGPFDDQSLLDVVLGGGNDKKESVPVKGSHLITRTVKSPEAKTIGAQFELEVLPLGLEETVTNTYDPSFLPVGTTDEFLSKNPCSLDIVREVESLEMRKEPFVTYVNNLYVYPETLSLKGGPASANFQIEVRLKDTDTDVNSKGLPVVYGKSSMAKFNEVGCTNVLYHEKKPHFYDELKFKVPGVLTPKHHLLLTIYHINVSGNKAGHVPLGYAVLPLATASKSRKGEDLSFIKHVRDGRYTLAVVKELPAGYLTAPPSLANKDVAKSFVVVSTRMWSSIYTQDKQLRSFFRMIRPTGELTTTDKRLKRPSLKKETTSPSLRALMAAYPSDAHEIEILNGMDRASGEACVLFMPLLLNELFRVLCTREKSAQRKLAFLGIVHVVQRAAEATGEKVGSTKSELAMSLASYVRFMFDNVEGGMLYPYEQIAKYWMELLQEKHPAIMSFKGVAFLLEVMTKSMILKIHSTGEISARPFLEAMSQLTNMLFVEGRGDGGLPSLTGISIFPAFLREMLKIMDRGIVLNMVWNYISGVRDAHARLGKFKFLRTLFEYDNFVPLSLPLLPQSIPTLDPDLLLEQHMKQHFFVGLLIREIASTVDEPKSLRAQGINTLRNLLKKHGDEPRYQSRTVREHIANLYFPYVLLMVERADSLVPYGDEREWFACLMWIFRHASRNLIRTWWKKDAQKRHAALLRLLTSCLGVFDHDDGGEEVGLIIADLLVDFMGDFEDELNSVSSVSIGGVLTTLHRLLHNHASGHNPKLLDIIYTTLQFVVHVFKQALFEYGSNSKFCELLSFEILAHCNSTDALIRSKAASMFYLFLRKNWETSSNLSRMQVQSTVAVSRLVGGMKDNENLNFLKDSLKAIKEFSNASAKKGKQADLQKFDASVAELIARMFRLIDYSAKIYGSNVRNDPETIAEVYLRISNDYFDSPDLRVQWLRNLAEFQVNQGNPEEAAQCKLHIAALVVEYLVAKGQLQVRHLSKAESFLDIAPNVMKDMSLPQIQDDSTFQNVEIWSPKGLTKLLKSAVKLLEQAKAYEVCLEVLMMLTTIFSSEKQYPYLSQTLERFRALTDTLITANKEVRVFPVYYRVGYYGSKFEELDGKEFVYRLPGHTKLGHMQTQLKARRSTRAYSEN</sequence>
<dbReference type="InterPro" id="IPR027357">
    <property type="entry name" value="DOCKER_dom"/>
</dbReference>
<keyword evidence="9" id="KW-1185">Reference proteome</keyword>
<dbReference type="EMBL" id="KB007857">
    <property type="protein sequence ID" value="ELR23197.1"/>
    <property type="molecule type" value="Genomic_DNA"/>
</dbReference>
<accession>L8HD90</accession>